<evidence type="ECO:0000259" key="5">
    <source>
        <dbReference type="Pfam" id="PF07992"/>
    </source>
</evidence>
<sequence length="453" mass="51564">MKPIIIIGNGIAGVTAAREIRKRHLEIPILIISGETDHHFSRTALMYIFMGHMHYKDTKPYEDHFWRENKLELKRAWVKKIEHEANRIVLQDGDALEYSDLILAVGSTPNKFGWPGQDLPGAQGLYSKQDLDQLEAHAEGARHAVIVGGGLIGIEMAEMLITRGIGVTFLVRENVFWGAVLPEEEAKMIEQHIHEHHVDLRMQDELDSIHAGDDGKVSHIITKSGEKIDCSIVGLTAGVRPNIDWLKEGSEVELDRGILVNNYFRTNLPNVWSIGDCAQLRTPPAGRRPIEAVWYVGKMQGTFVAANILGDELEYDPGIWWNSAKFFDIEYQTYGTVMPTPQEGEKSFFWKAPGKHITLRINYREDSLAVTGVNVFGIRHRHQVWEHWIREKVAITEVLRQLAAANFDPEFFTQYEDQIIAQWNQQSEIQVSKQLEKGLFSSMLAKLNLFKSH</sequence>
<gene>
    <name evidence="6" type="ORF">JIN83_01820</name>
</gene>
<dbReference type="InterPro" id="IPR050260">
    <property type="entry name" value="FAD-bd_OxRdtase"/>
</dbReference>
<evidence type="ECO:0000313" key="7">
    <source>
        <dbReference type="Proteomes" id="UP000634206"/>
    </source>
</evidence>
<dbReference type="Pfam" id="PF07992">
    <property type="entry name" value="Pyr_redox_2"/>
    <property type="match status" value="1"/>
</dbReference>
<dbReference type="PANTHER" id="PTHR43429:SF3">
    <property type="entry name" value="NITRITE REDUCTASE [NAD(P)H]"/>
    <property type="match status" value="1"/>
</dbReference>
<accession>A0AAE2SA12</accession>
<keyword evidence="7" id="KW-1185">Reference proteome</keyword>
<evidence type="ECO:0000256" key="2">
    <source>
        <dbReference type="ARBA" id="ARBA00006442"/>
    </source>
</evidence>
<comment type="cofactor">
    <cofactor evidence="1">
        <name>FAD</name>
        <dbReference type="ChEBI" id="CHEBI:57692"/>
    </cofactor>
</comment>
<protein>
    <submittedName>
        <fullName evidence="6">NAD(P)/FAD-dependent oxidoreductase</fullName>
    </submittedName>
</protein>
<evidence type="ECO:0000256" key="3">
    <source>
        <dbReference type="ARBA" id="ARBA00022630"/>
    </source>
</evidence>
<keyword evidence="4" id="KW-0274">FAD</keyword>
<dbReference type="PRINTS" id="PR00411">
    <property type="entry name" value="PNDRDTASEI"/>
</dbReference>
<comment type="similarity">
    <text evidence="2">Belongs to the FAD-dependent oxidoreductase family.</text>
</comment>
<dbReference type="EMBL" id="JAENIG010000001">
    <property type="protein sequence ID" value="MBK1853684.1"/>
    <property type="molecule type" value="Genomic_DNA"/>
</dbReference>
<dbReference type="InterPro" id="IPR023753">
    <property type="entry name" value="FAD/NAD-binding_dom"/>
</dbReference>
<organism evidence="6 7">
    <name type="scientific">Oceaniferula flava</name>
    <dbReference type="NCBI Taxonomy" id="2800421"/>
    <lineage>
        <taxon>Bacteria</taxon>
        <taxon>Pseudomonadati</taxon>
        <taxon>Verrucomicrobiota</taxon>
        <taxon>Verrucomicrobiia</taxon>
        <taxon>Verrucomicrobiales</taxon>
        <taxon>Verrucomicrobiaceae</taxon>
        <taxon>Oceaniferula</taxon>
    </lineage>
</organism>
<evidence type="ECO:0000313" key="6">
    <source>
        <dbReference type="EMBL" id="MBK1853684.1"/>
    </source>
</evidence>
<comment type="caution">
    <text evidence="6">The sequence shown here is derived from an EMBL/GenBank/DDBJ whole genome shotgun (WGS) entry which is preliminary data.</text>
</comment>
<proteinExistence type="inferred from homology"/>
<evidence type="ECO:0000256" key="1">
    <source>
        <dbReference type="ARBA" id="ARBA00001974"/>
    </source>
</evidence>
<dbReference type="SUPFAM" id="SSF51905">
    <property type="entry name" value="FAD/NAD(P)-binding domain"/>
    <property type="match status" value="2"/>
</dbReference>
<reference evidence="6" key="1">
    <citation type="submission" date="2021-01" db="EMBL/GenBank/DDBJ databases">
        <title>Modified the classification status of verrucomicrobia.</title>
        <authorList>
            <person name="Feng X."/>
        </authorList>
    </citation>
    <scope>NUCLEOTIDE SEQUENCE</scope>
    <source>
        <strain evidence="6">5K15</strain>
    </source>
</reference>
<dbReference type="Gene3D" id="3.50.50.60">
    <property type="entry name" value="FAD/NAD(P)-binding domain"/>
    <property type="match status" value="2"/>
</dbReference>
<dbReference type="InterPro" id="IPR036188">
    <property type="entry name" value="FAD/NAD-bd_sf"/>
</dbReference>
<feature type="domain" description="FAD/NAD(P)-binding" evidence="5">
    <location>
        <begin position="3"/>
        <end position="283"/>
    </location>
</feature>
<dbReference type="GO" id="GO:0016491">
    <property type="term" value="F:oxidoreductase activity"/>
    <property type="evidence" value="ECO:0007669"/>
    <property type="project" value="InterPro"/>
</dbReference>
<dbReference type="RefSeq" id="WP_309488279.1">
    <property type="nucleotide sequence ID" value="NZ_JAENIG010000001.1"/>
</dbReference>
<dbReference type="PRINTS" id="PR00368">
    <property type="entry name" value="FADPNR"/>
</dbReference>
<dbReference type="Proteomes" id="UP000634206">
    <property type="component" value="Unassembled WGS sequence"/>
</dbReference>
<name>A0AAE2SA12_9BACT</name>
<evidence type="ECO:0000256" key="4">
    <source>
        <dbReference type="ARBA" id="ARBA00022827"/>
    </source>
</evidence>
<dbReference type="AlphaFoldDB" id="A0AAE2SA12"/>
<dbReference type="PANTHER" id="PTHR43429">
    <property type="entry name" value="PYRIDINE NUCLEOTIDE-DISULFIDE OXIDOREDUCTASE DOMAIN-CONTAINING"/>
    <property type="match status" value="1"/>
</dbReference>
<keyword evidence="3" id="KW-0285">Flavoprotein</keyword>